<reference evidence="6" key="1">
    <citation type="journal article" date="2020" name="BMC Genomics">
        <title>Correction to: Identification and distribution of gene clusters required for synthesis of sphingolipid metabolism inhibitors in diverse species of the filamentous fungus Fusarium.</title>
        <authorList>
            <person name="Kim H.S."/>
            <person name="Lohmar J.M."/>
            <person name="Busman M."/>
            <person name="Brown D.W."/>
            <person name="Naumann T.A."/>
            <person name="Divon H.H."/>
            <person name="Lysoe E."/>
            <person name="Uhlig S."/>
            <person name="Proctor R.H."/>
        </authorList>
    </citation>
    <scope>NUCLEOTIDE SEQUENCE</scope>
    <source>
        <strain evidence="6">NRRL 20472</strain>
    </source>
</reference>
<dbReference type="Pfam" id="PF04082">
    <property type="entry name" value="Fungal_trans"/>
    <property type="match status" value="1"/>
</dbReference>
<feature type="compositionally biased region" description="Low complexity" evidence="4">
    <location>
        <begin position="159"/>
        <end position="180"/>
    </location>
</feature>
<dbReference type="SUPFAM" id="SSF57701">
    <property type="entry name" value="Zn2/Cys6 DNA-binding domain"/>
    <property type="match status" value="1"/>
</dbReference>
<dbReference type="SMART" id="SM00066">
    <property type="entry name" value="GAL4"/>
    <property type="match status" value="1"/>
</dbReference>
<keyword evidence="2" id="KW-0539">Nucleus</keyword>
<keyword evidence="7" id="KW-1185">Reference proteome</keyword>
<dbReference type="GO" id="GO:0003677">
    <property type="term" value="F:DNA binding"/>
    <property type="evidence" value="ECO:0007669"/>
    <property type="project" value="InterPro"/>
</dbReference>
<feature type="coiled-coil region" evidence="3">
    <location>
        <begin position="75"/>
        <end position="109"/>
    </location>
</feature>
<keyword evidence="1" id="KW-0479">Metal-binding</keyword>
<feature type="domain" description="Zn(2)-C6 fungal-type" evidence="5">
    <location>
        <begin position="44"/>
        <end position="73"/>
    </location>
</feature>
<dbReference type="Gene3D" id="4.10.240.10">
    <property type="entry name" value="Zn(2)-C6 fungal-type DNA-binding domain"/>
    <property type="match status" value="1"/>
</dbReference>
<keyword evidence="3" id="KW-0175">Coiled coil</keyword>
<name>A0A8H4X909_9HYPO</name>
<feature type="region of interest" description="Disordered" evidence="4">
    <location>
        <begin position="1"/>
        <end position="33"/>
    </location>
</feature>
<dbReference type="Proteomes" id="UP000622797">
    <property type="component" value="Unassembled WGS sequence"/>
</dbReference>
<organism evidence="6 7">
    <name type="scientific">Fusarium sarcochroum</name>
    <dbReference type="NCBI Taxonomy" id="1208366"/>
    <lineage>
        <taxon>Eukaryota</taxon>
        <taxon>Fungi</taxon>
        <taxon>Dikarya</taxon>
        <taxon>Ascomycota</taxon>
        <taxon>Pezizomycotina</taxon>
        <taxon>Sordariomycetes</taxon>
        <taxon>Hypocreomycetidae</taxon>
        <taxon>Hypocreales</taxon>
        <taxon>Nectriaceae</taxon>
        <taxon>Fusarium</taxon>
        <taxon>Fusarium lateritium species complex</taxon>
    </lineage>
</organism>
<dbReference type="CDD" id="cd12148">
    <property type="entry name" value="fungal_TF_MHR"/>
    <property type="match status" value="1"/>
</dbReference>
<comment type="caution">
    <text evidence="6">The sequence shown here is derived from an EMBL/GenBank/DDBJ whole genome shotgun (WGS) entry which is preliminary data.</text>
</comment>
<dbReference type="OrthoDB" id="5595695at2759"/>
<dbReference type="GO" id="GO:0006351">
    <property type="term" value="P:DNA-templated transcription"/>
    <property type="evidence" value="ECO:0007669"/>
    <property type="project" value="InterPro"/>
</dbReference>
<dbReference type="GO" id="GO:0000981">
    <property type="term" value="F:DNA-binding transcription factor activity, RNA polymerase II-specific"/>
    <property type="evidence" value="ECO:0007669"/>
    <property type="project" value="InterPro"/>
</dbReference>
<dbReference type="InterPro" id="IPR001138">
    <property type="entry name" value="Zn2Cys6_DnaBD"/>
</dbReference>
<proteinExistence type="predicted"/>
<gene>
    <name evidence="6" type="ORF">FSARC_6712</name>
</gene>
<evidence type="ECO:0000259" key="5">
    <source>
        <dbReference type="PROSITE" id="PS50048"/>
    </source>
</evidence>
<dbReference type="PANTHER" id="PTHR47256:SF3">
    <property type="entry name" value="ZN(II)2CYS6 TRANSCRIPTION FACTOR (EUROFUNG)"/>
    <property type="match status" value="1"/>
</dbReference>
<sequence length="716" mass="80731">MDDNPASASGRFRALLPGPTRGGPLGSRPAPKMNIPKRVSVKIACQACRQRKAKCNGKRPCSGCVTGGRECQYASDPLEAEAAAIKRKHDELKEKMVEHENLYASLKSRDPHETDEILRRIRAGQDVKAVTEDIQGGSLTPQNNPLTATSRQKNNFLVRNDSANTSSSAATSNSTSPPTRSDQRYSLGYNPQPQARLTSPYDHPGHIFEEAWRDTQHRTTEDTLFVDLPGYALPLSQWTNVYHDDKLLSHLLLLFWTWDTVCNRIIDRSMFEDDLKNLDPTTPSASSQLRFCSPFLVNALLAVSCLYSTNPATYASTGDVSTRGLAFVREAVRCLKLEDTQPSLPVAQGLALVYVYEAALGDGETALELHSLMQSRYAALRLDDVQRSADMAIAGSRQRAEAHALSWIQWGFYVWDWKPMHGLCRRLVIKKPRRPKTWQEESSSPLNRKENPEYWWFPYPVSVMPQRSLKREIFEAECNFTEITEQVLEFLIPLEQGYPPSMDTRRALELYSRVMEWKFSLPEQLRAENAVLPAAILLHLSVDLVAISILQPFEDIPKEIFGPFEPRAMSYSHATNAMSTIWHFRALHTLRNEHWLIQASAVCAFRVLFAIEANPIQLETFIKACCALTELREAFPVAQQVIYSIESMVRKKRVRLPSYAKEHLPNGAGEGAMEFTIVKIRDHSVIVEKADSKENEDRLIMSGLLSTLTPSETGPD</sequence>
<evidence type="ECO:0000256" key="2">
    <source>
        <dbReference type="ARBA" id="ARBA00023242"/>
    </source>
</evidence>
<dbReference type="GO" id="GO:0008270">
    <property type="term" value="F:zinc ion binding"/>
    <property type="evidence" value="ECO:0007669"/>
    <property type="project" value="InterPro"/>
</dbReference>
<evidence type="ECO:0000256" key="1">
    <source>
        <dbReference type="ARBA" id="ARBA00022723"/>
    </source>
</evidence>
<evidence type="ECO:0000313" key="6">
    <source>
        <dbReference type="EMBL" id="KAF4965479.1"/>
    </source>
</evidence>
<dbReference type="InterPro" id="IPR036864">
    <property type="entry name" value="Zn2-C6_fun-type_DNA-bd_sf"/>
</dbReference>
<protein>
    <recommendedName>
        <fullName evidence="5">Zn(2)-C6 fungal-type domain-containing protein</fullName>
    </recommendedName>
</protein>
<dbReference type="PROSITE" id="PS50048">
    <property type="entry name" value="ZN2_CY6_FUNGAL_2"/>
    <property type="match status" value="1"/>
</dbReference>
<dbReference type="PANTHER" id="PTHR47256">
    <property type="entry name" value="ZN(II)2CYS6 TRANSCRIPTION FACTOR (EUROFUNG)-RELATED"/>
    <property type="match status" value="1"/>
</dbReference>
<accession>A0A8H4X909</accession>
<dbReference type="InterPro" id="IPR007219">
    <property type="entry name" value="XnlR_reg_dom"/>
</dbReference>
<evidence type="ECO:0000256" key="4">
    <source>
        <dbReference type="SAM" id="MobiDB-lite"/>
    </source>
</evidence>
<dbReference type="AlphaFoldDB" id="A0A8H4X909"/>
<dbReference type="InterPro" id="IPR053187">
    <property type="entry name" value="Notoamide_regulator"/>
</dbReference>
<dbReference type="Pfam" id="PF00172">
    <property type="entry name" value="Zn_clus"/>
    <property type="match status" value="1"/>
</dbReference>
<evidence type="ECO:0000313" key="7">
    <source>
        <dbReference type="Proteomes" id="UP000622797"/>
    </source>
</evidence>
<dbReference type="PROSITE" id="PS00463">
    <property type="entry name" value="ZN2_CY6_FUNGAL_1"/>
    <property type="match status" value="1"/>
</dbReference>
<feature type="region of interest" description="Disordered" evidence="4">
    <location>
        <begin position="132"/>
        <end position="199"/>
    </location>
</feature>
<evidence type="ECO:0000256" key="3">
    <source>
        <dbReference type="SAM" id="Coils"/>
    </source>
</evidence>
<reference evidence="6" key="2">
    <citation type="submission" date="2020-05" db="EMBL/GenBank/DDBJ databases">
        <authorList>
            <person name="Kim H.-S."/>
            <person name="Proctor R.H."/>
            <person name="Brown D.W."/>
        </authorList>
    </citation>
    <scope>NUCLEOTIDE SEQUENCE</scope>
    <source>
        <strain evidence="6">NRRL 20472</strain>
    </source>
</reference>
<dbReference type="EMBL" id="JABEXW010000346">
    <property type="protein sequence ID" value="KAF4965479.1"/>
    <property type="molecule type" value="Genomic_DNA"/>
</dbReference>
<dbReference type="CDD" id="cd00067">
    <property type="entry name" value="GAL4"/>
    <property type="match status" value="1"/>
</dbReference>
<feature type="compositionally biased region" description="Polar residues" evidence="4">
    <location>
        <begin position="137"/>
        <end position="157"/>
    </location>
</feature>